<feature type="non-terminal residue" evidence="2">
    <location>
        <position position="1"/>
    </location>
</feature>
<reference evidence="2 3" key="1">
    <citation type="journal article" date="2015" name="Genome Biol. Evol.">
        <title>Comparative Genomics of a Bacterivorous Green Alga Reveals Evolutionary Causalities and Consequences of Phago-Mixotrophic Mode of Nutrition.</title>
        <authorList>
            <person name="Burns J.A."/>
            <person name="Paasch A."/>
            <person name="Narechania A."/>
            <person name="Kim E."/>
        </authorList>
    </citation>
    <scope>NUCLEOTIDE SEQUENCE [LARGE SCALE GENOMIC DNA]</scope>
    <source>
        <strain evidence="2 3">PLY_AMNH</strain>
    </source>
</reference>
<protein>
    <submittedName>
        <fullName evidence="2">Uncharacterized protein</fullName>
    </submittedName>
</protein>
<proteinExistence type="predicted"/>
<feature type="compositionally biased region" description="Low complexity" evidence="1">
    <location>
        <begin position="252"/>
        <end position="265"/>
    </location>
</feature>
<feature type="region of interest" description="Disordered" evidence="1">
    <location>
        <begin position="229"/>
        <end position="294"/>
    </location>
</feature>
<sequence>AIVEGTALLNLEPPTISPLLGEAPLTVHVQSACNDSFLVYTTNPAARDPACDFLGEQYAQEVYNTRDAVLSPTNEVEVVMQSAGTLRATACMEDVQVVLTDSSQLAPGSAQITGTYLVVTDALDATERVLPGASNAVWLALLESGEASRAMLGCSRRWALAPLGSSVRPVSLLPLGLSAAVSPAPLGPSVRPSGASRLLASVQPFQLFLVDELQAQGVNVDAADVTVYEAQAPPPPQMRRQLRRTQGGDRSGAAGTAELRGGAALRRPRAVSSGPTPEPAQPGPDMFPMADLKPPPFGHRTCSLLGTELHLVNPAASAAPPEPCRERRPS</sequence>
<evidence type="ECO:0000313" key="3">
    <source>
        <dbReference type="Proteomes" id="UP001190700"/>
    </source>
</evidence>
<accession>A0AAE0FXM5</accession>
<evidence type="ECO:0000256" key="1">
    <source>
        <dbReference type="SAM" id="MobiDB-lite"/>
    </source>
</evidence>
<evidence type="ECO:0000313" key="2">
    <source>
        <dbReference type="EMBL" id="KAK3267790.1"/>
    </source>
</evidence>
<comment type="caution">
    <text evidence="2">The sequence shown here is derived from an EMBL/GenBank/DDBJ whole genome shotgun (WGS) entry which is preliminary data.</text>
</comment>
<dbReference type="Proteomes" id="UP001190700">
    <property type="component" value="Unassembled WGS sequence"/>
</dbReference>
<dbReference type="EMBL" id="LGRX02012198">
    <property type="protein sequence ID" value="KAK3267790.1"/>
    <property type="molecule type" value="Genomic_DNA"/>
</dbReference>
<dbReference type="AlphaFoldDB" id="A0AAE0FXM5"/>
<keyword evidence="3" id="KW-1185">Reference proteome</keyword>
<organism evidence="2 3">
    <name type="scientific">Cymbomonas tetramitiformis</name>
    <dbReference type="NCBI Taxonomy" id="36881"/>
    <lineage>
        <taxon>Eukaryota</taxon>
        <taxon>Viridiplantae</taxon>
        <taxon>Chlorophyta</taxon>
        <taxon>Pyramimonadophyceae</taxon>
        <taxon>Pyramimonadales</taxon>
        <taxon>Pyramimonadaceae</taxon>
        <taxon>Cymbomonas</taxon>
    </lineage>
</organism>
<name>A0AAE0FXM5_9CHLO</name>
<gene>
    <name evidence="2" type="ORF">CYMTET_23675</name>
</gene>